<proteinExistence type="predicted"/>
<dbReference type="InterPro" id="IPR015943">
    <property type="entry name" value="WD40/YVTN_repeat-like_dom_sf"/>
</dbReference>
<keyword evidence="4" id="KW-1185">Reference proteome</keyword>
<dbReference type="GO" id="GO:0016226">
    <property type="term" value="P:iron-sulfur cluster assembly"/>
    <property type="evidence" value="ECO:0007669"/>
    <property type="project" value="TreeGrafter"/>
</dbReference>
<evidence type="ECO:0000256" key="2">
    <source>
        <dbReference type="SAM" id="Phobius"/>
    </source>
</evidence>
<dbReference type="AlphaFoldDB" id="A0A5J4ZIT3"/>
<evidence type="ECO:0000313" key="4">
    <source>
        <dbReference type="Proteomes" id="UP000325577"/>
    </source>
</evidence>
<sequence>MCLVAVRINYWQLRVLMPPLLFGNILGMVLNVCPLWRVMKMKSKACLGMHLGTLLATSGRDKSVCIWEVLPGNEFECVSVLQGHTQDVKMVQWHPLMHVLFSCSYDNTVKVWAEDGDSDDWHCVQTLGESNDGHSSTVWASIF</sequence>
<keyword evidence="1" id="KW-0853">WD repeat</keyword>
<evidence type="ECO:0000313" key="3">
    <source>
        <dbReference type="EMBL" id="KAA8518580.1"/>
    </source>
</evidence>
<dbReference type="Pfam" id="PF00400">
    <property type="entry name" value="WD40"/>
    <property type="match status" value="2"/>
</dbReference>
<keyword evidence="2" id="KW-1133">Transmembrane helix</keyword>
<reference evidence="3 4" key="1">
    <citation type="submission" date="2019-09" db="EMBL/GenBank/DDBJ databases">
        <title>A chromosome-level genome assembly of the Chinese tupelo Nyssa sinensis.</title>
        <authorList>
            <person name="Yang X."/>
            <person name="Kang M."/>
            <person name="Yang Y."/>
            <person name="Xiong H."/>
            <person name="Wang M."/>
            <person name="Zhang Z."/>
            <person name="Wang Z."/>
            <person name="Wu H."/>
            <person name="Ma T."/>
            <person name="Liu J."/>
            <person name="Xi Z."/>
        </authorList>
    </citation>
    <scope>NUCLEOTIDE SEQUENCE [LARGE SCALE GENOMIC DNA]</scope>
    <source>
        <strain evidence="3">J267</strain>
        <tissue evidence="3">Leaf</tissue>
    </source>
</reference>
<protein>
    <submittedName>
        <fullName evidence="3">Uncharacterized protein</fullName>
    </submittedName>
</protein>
<feature type="transmembrane region" description="Helical" evidence="2">
    <location>
        <begin position="20"/>
        <end position="39"/>
    </location>
</feature>
<dbReference type="PROSITE" id="PS50294">
    <property type="entry name" value="WD_REPEATS_REGION"/>
    <property type="match status" value="1"/>
</dbReference>
<keyword evidence="2" id="KW-0812">Transmembrane</keyword>
<dbReference type="InterPro" id="IPR036322">
    <property type="entry name" value="WD40_repeat_dom_sf"/>
</dbReference>
<accession>A0A5J4ZIT3</accession>
<dbReference type="PROSITE" id="PS50082">
    <property type="entry name" value="WD_REPEATS_2"/>
    <property type="match status" value="1"/>
</dbReference>
<gene>
    <name evidence="3" type="ORF">F0562_016054</name>
</gene>
<organism evidence="3 4">
    <name type="scientific">Nyssa sinensis</name>
    <dbReference type="NCBI Taxonomy" id="561372"/>
    <lineage>
        <taxon>Eukaryota</taxon>
        <taxon>Viridiplantae</taxon>
        <taxon>Streptophyta</taxon>
        <taxon>Embryophyta</taxon>
        <taxon>Tracheophyta</taxon>
        <taxon>Spermatophyta</taxon>
        <taxon>Magnoliopsida</taxon>
        <taxon>eudicotyledons</taxon>
        <taxon>Gunneridae</taxon>
        <taxon>Pentapetalae</taxon>
        <taxon>asterids</taxon>
        <taxon>Cornales</taxon>
        <taxon>Nyssaceae</taxon>
        <taxon>Nyssa</taxon>
    </lineage>
</organism>
<dbReference type="Proteomes" id="UP000325577">
    <property type="component" value="Linkage Group LG7"/>
</dbReference>
<dbReference type="OrthoDB" id="1730946at2759"/>
<feature type="repeat" description="WD" evidence="1">
    <location>
        <begin position="81"/>
        <end position="112"/>
    </location>
</feature>
<dbReference type="PANTHER" id="PTHR19920:SF0">
    <property type="entry name" value="CYTOSOLIC IRON-SULFUR PROTEIN ASSEMBLY PROTEIN CIAO1-RELATED"/>
    <property type="match status" value="1"/>
</dbReference>
<dbReference type="SUPFAM" id="SSF50978">
    <property type="entry name" value="WD40 repeat-like"/>
    <property type="match status" value="1"/>
</dbReference>
<dbReference type="PANTHER" id="PTHR19920">
    <property type="entry name" value="WD40 PROTEIN CIAO1"/>
    <property type="match status" value="1"/>
</dbReference>
<dbReference type="GO" id="GO:0097361">
    <property type="term" value="C:cytosolic [4Fe-4S] assembly targeting complex"/>
    <property type="evidence" value="ECO:0007669"/>
    <property type="project" value="TreeGrafter"/>
</dbReference>
<dbReference type="SMART" id="SM00320">
    <property type="entry name" value="WD40"/>
    <property type="match status" value="2"/>
</dbReference>
<dbReference type="InterPro" id="IPR001680">
    <property type="entry name" value="WD40_rpt"/>
</dbReference>
<dbReference type="EMBL" id="CM018050">
    <property type="protein sequence ID" value="KAA8518580.1"/>
    <property type="molecule type" value="Genomic_DNA"/>
</dbReference>
<keyword evidence="2" id="KW-0472">Membrane</keyword>
<evidence type="ECO:0000256" key="1">
    <source>
        <dbReference type="PROSITE-ProRule" id="PRU00221"/>
    </source>
</evidence>
<name>A0A5J4ZIT3_9ASTE</name>
<dbReference type="Gene3D" id="2.130.10.10">
    <property type="entry name" value="YVTN repeat-like/Quinoprotein amine dehydrogenase"/>
    <property type="match status" value="1"/>
</dbReference>